<proteinExistence type="predicted"/>
<dbReference type="PANTHER" id="PTHR43393:SF3">
    <property type="entry name" value="LYSINE DECARBOXYLASE-LIKE PROTEIN"/>
    <property type="match status" value="1"/>
</dbReference>
<comment type="caution">
    <text evidence="1">The sequence shown here is derived from an EMBL/GenBank/DDBJ whole genome shotgun (WGS) entry which is preliminary data.</text>
</comment>
<accession>A0A4R1BX12</accession>
<dbReference type="EMBL" id="SJZJ01000022">
    <property type="protein sequence ID" value="TCJ22563.1"/>
    <property type="molecule type" value="Genomic_DNA"/>
</dbReference>
<dbReference type="AlphaFoldDB" id="A0A4R1BX12"/>
<protein>
    <submittedName>
        <fullName evidence="1">Rossmann fold nucleotide-binding protein</fullName>
    </submittedName>
</protein>
<evidence type="ECO:0000313" key="1">
    <source>
        <dbReference type="EMBL" id="TCJ22563.1"/>
    </source>
</evidence>
<organism evidence="1 2">
    <name type="scientific">Nocardioides jejuensis</name>
    <dbReference type="NCBI Taxonomy" id="2502782"/>
    <lineage>
        <taxon>Bacteria</taxon>
        <taxon>Bacillati</taxon>
        <taxon>Actinomycetota</taxon>
        <taxon>Actinomycetes</taxon>
        <taxon>Propionibacteriales</taxon>
        <taxon>Nocardioidaceae</taxon>
        <taxon>Nocardioides</taxon>
    </lineage>
</organism>
<dbReference type="SUPFAM" id="SSF102405">
    <property type="entry name" value="MCP/YpsA-like"/>
    <property type="match status" value="1"/>
</dbReference>
<dbReference type="InterPro" id="IPR052341">
    <property type="entry name" value="LOG_family_nucleotidases"/>
</dbReference>
<gene>
    <name evidence="1" type="ORF">EPD65_12520</name>
</gene>
<sequence length="358" mass="38460">MRRRRGQVVEIHDLADFDGRVRAGVGSMSGWVLSGLDLRERGSELSHCRVAGAMFLGCSFRNGDESSLAARGALVFPAIPTVPVDTWPSRLYSPDDLYDTPSYVDSLDARAYAWSRDPGREPALARALHDHGIETALAAWIKGRSLVGVMGGHAAERGSADYTDAARLGLGLAGSRTVATGGGPGAMEAANLGAWLSRHPADVLEEALALLGRVPSFRPDIGPWVDAAFEVRDRWPDGGESLGIPTWHYGHEPPNAFATSIAKYFGNPVREAILLQICNAGIVFLPGAGGTVQEIFQDACENYYADESSVAPMVLVGRTYWTETFPAWPLLESLAQGRPMEPHVHLVDTVDEAVSLLG</sequence>
<dbReference type="GO" id="GO:0005829">
    <property type="term" value="C:cytosol"/>
    <property type="evidence" value="ECO:0007669"/>
    <property type="project" value="TreeGrafter"/>
</dbReference>
<dbReference type="OrthoDB" id="9807160at2"/>
<name>A0A4R1BX12_9ACTN</name>
<dbReference type="Proteomes" id="UP000295453">
    <property type="component" value="Unassembled WGS sequence"/>
</dbReference>
<dbReference type="RefSeq" id="WP_131584635.1">
    <property type="nucleotide sequence ID" value="NZ_SJZJ01000022.1"/>
</dbReference>
<evidence type="ECO:0000313" key="2">
    <source>
        <dbReference type="Proteomes" id="UP000295453"/>
    </source>
</evidence>
<dbReference type="Gene3D" id="3.40.50.450">
    <property type="match status" value="1"/>
</dbReference>
<dbReference type="PANTHER" id="PTHR43393">
    <property type="entry name" value="CYTOKININ RIBOSIDE 5'-MONOPHOSPHATE PHOSPHORIBOHYDROLASE"/>
    <property type="match status" value="1"/>
</dbReference>
<reference evidence="1 2" key="1">
    <citation type="submission" date="2019-03" db="EMBL/GenBank/DDBJ databases">
        <authorList>
            <person name="Kim M.K.M."/>
        </authorList>
    </citation>
    <scope>NUCLEOTIDE SEQUENCE [LARGE SCALE GENOMIC DNA]</scope>
    <source>
        <strain evidence="1 2">18JY15-6</strain>
    </source>
</reference>
<keyword evidence="2" id="KW-1185">Reference proteome</keyword>